<proteinExistence type="predicted"/>
<dbReference type="AlphaFoldDB" id="X0YPM1"/>
<dbReference type="SUPFAM" id="SSF48371">
    <property type="entry name" value="ARM repeat"/>
    <property type="match status" value="1"/>
</dbReference>
<accession>X0YPM1</accession>
<feature type="non-terminal residue" evidence="1">
    <location>
        <position position="1"/>
    </location>
</feature>
<gene>
    <name evidence="1" type="ORF">S01H1_72859</name>
</gene>
<dbReference type="Gene3D" id="1.25.10.10">
    <property type="entry name" value="Leucine-rich Repeat Variant"/>
    <property type="match status" value="1"/>
</dbReference>
<reference evidence="1" key="1">
    <citation type="journal article" date="2014" name="Front. Microbiol.">
        <title>High frequency of phylogenetically diverse reductive dehalogenase-homologous genes in deep subseafloor sedimentary metagenomes.</title>
        <authorList>
            <person name="Kawai M."/>
            <person name="Futagami T."/>
            <person name="Toyoda A."/>
            <person name="Takaki Y."/>
            <person name="Nishi S."/>
            <person name="Hori S."/>
            <person name="Arai W."/>
            <person name="Tsubouchi T."/>
            <person name="Morono Y."/>
            <person name="Uchiyama I."/>
            <person name="Ito T."/>
            <person name="Fujiyama A."/>
            <person name="Inagaki F."/>
            <person name="Takami H."/>
        </authorList>
    </citation>
    <scope>NUCLEOTIDE SEQUENCE</scope>
    <source>
        <strain evidence="1">Expedition CK06-06</strain>
    </source>
</reference>
<dbReference type="InterPro" id="IPR016024">
    <property type="entry name" value="ARM-type_fold"/>
</dbReference>
<comment type="caution">
    <text evidence="1">The sequence shown here is derived from an EMBL/GenBank/DDBJ whole genome shotgun (WGS) entry which is preliminary data.</text>
</comment>
<dbReference type="Pfam" id="PF13646">
    <property type="entry name" value="HEAT_2"/>
    <property type="match status" value="1"/>
</dbReference>
<dbReference type="EMBL" id="BARS01048638">
    <property type="protein sequence ID" value="GAG38656.1"/>
    <property type="molecule type" value="Genomic_DNA"/>
</dbReference>
<dbReference type="InterPro" id="IPR011989">
    <property type="entry name" value="ARM-like"/>
</dbReference>
<protein>
    <recommendedName>
        <fullName evidence="2">HEAT repeat domain-containing protein</fullName>
    </recommendedName>
</protein>
<evidence type="ECO:0008006" key="2">
    <source>
        <dbReference type="Google" id="ProtNLM"/>
    </source>
</evidence>
<organism evidence="1">
    <name type="scientific">marine sediment metagenome</name>
    <dbReference type="NCBI Taxonomy" id="412755"/>
    <lineage>
        <taxon>unclassified sequences</taxon>
        <taxon>metagenomes</taxon>
        <taxon>ecological metagenomes</taxon>
    </lineage>
</organism>
<sequence length="107" mass="12620">GLNSPFDLGDFQGYKGMLKSPHIAERYWLARVLGVSRRPETYQDLLNILDDPHPNVVSMAFYALGQRGDMRAIREIRERIETSDDWYNQWYAYKALRALGWKQSRLR</sequence>
<evidence type="ECO:0000313" key="1">
    <source>
        <dbReference type="EMBL" id="GAG38656.1"/>
    </source>
</evidence>
<name>X0YPM1_9ZZZZ</name>